<evidence type="ECO:0000313" key="2">
    <source>
        <dbReference type="Proteomes" id="UP000177230"/>
    </source>
</evidence>
<dbReference type="InterPro" id="IPR013784">
    <property type="entry name" value="Carb-bd-like_fold"/>
</dbReference>
<organism evidence="1 2">
    <name type="scientific">Candidatus Edwardsbacteria bacterium GWF2_54_11</name>
    <dbReference type="NCBI Taxonomy" id="1817851"/>
    <lineage>
        <taxon>Bacteria</taxon>
        <taxon>Candidatus Edwardsiibacteriota</taxon>
    </lineage>
</organism>
<accession>A0A1F5R1W3</accession>
<dbReference type="Gene3D" id="2.60.40.10">
    <property type="entry name" value="Immunoglobulins"/>
    <property type="match status" value="3"/>
</dbReference>
<dbReference type="SUPFAM" id="SSF49452">
    <property type="entry name" value="Starch-binding domain-like"/>
    <property type="match status" value="1"/>
</dbReference>
<evidence type="ECO:0000313" key="1">
    <source>
        <dbReference type="EMBL" id="OGF08436.1"/>
    </source>
</evidence>
<dbReference type="GO" id="GO:0030246">
    <property type="term" value="F:carbohydrate binding"/>
    <property type="evidence" value="ECO:0007669"/>
    <property type="project" value="InterPro"/>
</dbReference>
<comment type="caution">
    <text evidence="1">The sequence shown here is derived from an EMBL/GenBank/DDBJ whole genome shotgun (WGS) entry which is preliminary data.</text>
</comment>
<dbReference type="InterPro" id="IPR013783">
    <property type="entry name" value="Ig-like_fold"/>
</dbReference>
<dbReference type="SUPFAM" id="SSF49265">
    <property type="entry name" value="Fibronectin type III"/>
    <property type="match status" value="1"/>
</dbReference>
<dbReference type="Proteomes" id="UP000177230">
    <property type="component" value="Unassembled WGS sequence"/>
</dbReference>
<dbReference type="Gene3D" id="2.60.40.1120">
    <property type="entry name" value="Carboxypeptidase-like, regulatory domain"/>
    <property type="match status" value="1"/>
</dbReference>
<evidence type="ECO:0008006" key="3">
    <source>
        <dbReference type="Google" id="ProtNLM"/>
    </source>
</evidence>
<protein>
    <recommendedName>
        <fullName evidence="3">Fibronectin type-III domain-containing protein</fullName>
    </recommendedName>
</protein>
<dbReference type="AlphaFoldDB" id="A0A1F5R1W3"/>
<dbReference type="EMBL" id="MFFM01000047">
    <property type="protein sequence ID" value="OGF08436.1"/>
    <property type="molecule type" value="Genomic_DNA"/>
</dbReference>
<dbReference type="Pfam" id="PF13620">
    <property type="entry name" value="CarboxypepD_reg"/>
    <property type="match status" value="1"/>
</dbReference>
<sequence length="409" mass="43970">MKKFSLIAIAFMIVVQLGCGKDPTGISTGTIKGKISDAATNGAIAGVVISTSPASSSVTTGDDGYYQIDEIKAGAYTVLAAKSGYASATANVTVDAGKITNANLALVVVTAVPSVPVLVTPHDTVSSVVLCPTFNWNPSSAAASYCIQIAKDSTFTILAAGQAGLYINCFASPSLAESTTYYWRVNASNSIGTSAWSAVWRFATGSSATGNTKPNQPTTPIGPATGFRSQSYEFDFTCSDPDGDPLYFRADWSDGTPMIWTNDYYGWSTYALPHTFKALGTFPIRVQAMDIYGDTSLWSAQTSITIINANPSFSNYYVYPSDGSTCYYSPINFDWDCTDPDIPYDTLSYDMYLDTLNPPVKLQVSNLSSSQYTLSTITNAKTYYWKIVAKDRFGGVANSSIWSFYKTTK</sequence>
<gene>
    <name evidence="1" type="ORF">A2024_06945</name>
</gene>
<dbReference type="InterPro" id="IPR036116">
    <property type="entry name" value="FN3_sf"/>
</dbReference>
<proteinExistence type="predicted"/>
<reference evidence="1 2" key="1">
    <citation type="journal article" date="2016" name="Nat. Commun.">
        <title>Thousands of microbial genomes shed light on interconnected biogeochemical processes in an aquifer system.</title>
        <authorList>
            <person name="Anantharaman K."/>
            <person name="Brown C.T."/>
            <person name="Hug L.A."/>
            <person name="Sharon I."/>
            <person name="Castelle C.J."/>
            <person name="Probst A.J."/>
            <person name="Thomas B.C."/>
            <person name="Singh A."/>
            <person name="Wilkins M.J."/>
            <person name="Karaoz U."/>
            <person name="Brodie E.L."/>
            <person name="Williams K.H."/>
            <person name="Hubbard S.S."/>
            <person name="Banfield J.F."/>
        </authorList>
    </citation>
    <scope>NUCLEOTIDE SEQUENCE [LARGE SCALE GENOMIC DNA]</scope>
</reference>
<name>A0A1F5R1W3_9BACT</name>